<name>A0A318SAA8_9DEIO</name>
<dbReference type="RefSeq" id="WP_110886103.1">
    <property type="nucleotide sequence ID" value="NZ_QJSX01000004.1"/>
</dbReference>
<dbReference type="EMBL" id="QJSX01000004">
    <property type="protein sequence ID" value="PYE55000.1"/>
    <property type="molecule type" value="Genomic_DNA"/>
</dbReference>
<dbReference type="OrthoDB" id="2677844at2"/>
<comment type="caution">
    <text evidence="1">The sequence shown here is derived from an EMBL/GenBank/DDBJ whole genome shotgun (WGS) entry which is preliminary data.</text>
</comment>
<protein>
    <submittedName>
        <fullName evidence="1">Uncharacterized protein DUF664</fullName>
    </submittedName>
</protein>
<organism evidence="1 2">
    <name type="scientific">Deinococcus yavapaiensis KR-236</name>
    <dbReference type="NCBI Taxonomy" id="694435"/>
    <lineage>
        <taxon>Bacteria</taxon>
        <taxon>Thermotogati</taxon>
        <taxon>Deinococcota</taxon>
        <taxon>Deinococci</taxon>
        <taxon>Deinococcales</taxon>
        <taxon>Deinococcaceae</taxon>
        <taxon>Deinococcus</taxon>
    </lineage>
</organism>
<accession>A0A318SAA8</accession>
<dbReference type="Gene3D" id="1.20.120.450">
    <property type="entry name" value="dinb family like domain"/>
    <property type="match status" value="1"/>
</dbReference>
<gene>
    <name evidence="1" type="ORF">DES52_104274</name>
</gene>
<dbReference type="Pfam" id="PF04978">
    <property type="entry name" value="MST"/>
    <property type="match status" value="1"/>
</dbReference>
<dbReference type="InterPro" id="IPR007061">
    <property type="entry name" value="MST-like"/>
</dbReference>
<sequence length="171" mass="19588">MRELVVSHRHPVPEIGAALWTLEEARRRTHESVTGLFDPDVAPAGLNAIGTLLYHIAAIELDWLFTEVRQEDFPDEAARWFPVDVRDEAGRLSAVVGETVQHHLDRLGWVRALLLDTFEHMTVDDFVRPRSLPRYDVTPQWVLAHLALHESNHKGQILTLRTLQGRAVRRD</sequence>
<dbReference type="InterPro" id="IPR034660">
    <property type="entry name" value="DinB/YfiT-like"/>
</dbReference>
<proteinExistence type="predicted"/>
<evidence type="ECO:0000313" key="1">
    <source>
        <dbReference type="EMBL" id="PYE55000.1"/>
    </source>
</evidence>
<dbReference type="Proteomes" id="UP000248326">
    <property type="component" value="Unassembled WGS sequence"/>
</dbReference>
<keyword evidence="2" id="KW-1185">Reference proteome</keyword>
<evidence type="ECO:0000313" key="2">
    <source>
        <dbReference type="Proteomes" id="UP000248326"/>
    </source>
</evidence>
<dbReference type="SUPFAM" id="SSF109854">
    <property type="entry name" value="DinB/YfiT-like putative metalloenzymes"/>
    <property type="match status" value="1"/>
</dbReference>
<dbReference type="AlphaFoldDB" id="A0A318SAA8"/>
<reference evidence="1 2" key="1">
    <citation type="submission" date="2018-06" db="EMBL/GenBank/DDBJ databases">
        <title>Genomic Encyclopedia of Type Strains, Phase IV (KMG-IV): sequencing the most valuable type-strain genomes for metagenomic binning, comparative biology and taxonomic classification.</title>
        <authorList>
            <person name="Goeker M."/>
        </authorList>
    </citation>
    <scope>NUCLEOTIDE SEQUENCE [LARGE SCALE GENOMIC DNA]</scope>
    <source>
        <strain evidence="1 2">DSM 18048</strain>
    </source>
</reference>